<dbReference type="GO" id="GO:0006666">
    <property type="term" value="P:3-keto-sphinganine metabolic process"/>
    <property type="evidence" value="ECO:0007669"/>
    <property type="project" value="TreeGrafter"/>
</dbReference>
<dbReference type="InterPro" id="IPR036291">
    <property type="entry name" value="NAD(P)-bd_dom_sf"/>
</dbReference>
<dbReference type="GO" id="GO:0030148">
    <property type="term" value="P:sphingolipid biosynthetic process"/>
    <property type="evidence" value="ECO:0007669"/>
    <property type="project" value="TreeGrafter"/>
</dbReference>
<keyword evidence="3" id="KW-1185">Reference proteome</keyword>
<dbReference type="GO" id="GO:0005789">
    <property type="term" value="C:endoplasmic reticulum membrane"/>
    <property type="evidence" value="ECO:0007669"/>
    <property type="project" value="TreeGrafter"/>
</dbReference>
<accession>A0A4S4LY98</accession>
<dbReference type="Proteomes" id="UP000310158">
    <property type="component" value="Unassembled WGS sequence"/>
</dbReference>
<dbReference type="PANTHER" id="PTHR43550">
    <property type="entry name" value="3-KETODIHYDROSPHINGOSINE REDUCTASE"/>
    <property type="match status" value="1"/>
</dbReference>
<keyword evidence="1" id="KW-1133">Transmembrane helix</keyword>
<dbReference type="Gene3D" id="3.40.50.720">
    <property type="entry name" value="NAD(P)-binding Rossmann-like Domain"/>
    <property type="match status" value="1"/>
</dbReference>
<dbReference type="GO" id="GO:0047560">
    <property type="term" value="F:3-dehydrosphinganine reductase activity"/>
    <property type="evidence" value="ECO:0007669"/>
    <property type="project" value="TreeGrafter"/>
</dbReference>
<name>A0A4S4LY98_9AGAM</name>
<dbReference type="Pfam" id="PF00106">
    <property type="entry name" value="adh_short"/>
    <property type="match status" value="1"/>
</dbReference>
<evidence type="ECO:0008006" key="4">
    <source>
        <dbReference type="Google" id="ProtNLM"/>
    </source>
</evidence>
<dbReference type="FunFam" id="3.40.50.720:FF:000468">
    <property type="entry name" value="Short-chain dehydrogenase, putative"/>
    <property type="match status" value="1"/>
</dbReference>
<keyword evidence="1" id="KW-0812">Transmembrane</keyword>
<evidence type="ECO:0000313" key="2">
    <source>
        <dbReference type="EMBL" id="THH15370.1"/>
    </source>
</evidence>
<comment type="caution">
    <text evidence="2">The sequence shown here is derived from an EMBL/GenBank/DDBJ whole genome shotgun (WGS) entry which is preliminary data.</text>
</comment>
<dbReference type="InterPro" id="IPR002347">
    <property type="entry name" value="SDR_fam"/>
</dbReference>
<dbReference type="SUPFAM" id="SSF51735">
    <property type="entry name" value="NAD(P)-binding Rossmann-fold domains"/>
    <property type="match status" value="1"/>
</dbReference>
<dbReference type="PRINTS" id="PR00081">
    <property type="entry name" value="GDHRDH"/>
</dbReference>
<evidence type="ECO:0000256" key="1">
    <source>
        <dbReference type="SAM" id="Phobius"/>
    </source>
</evidence>
<gene>
    <name evidence="2" type="ORF">EW146_g5096</name>
</gene>
<dbReference type="OrthoDB" id="10267115at2759"/>
<proteinExistence type="predicted"/>
<reference evidence="2 3" key="1">
    <citation type="submission" date="2019-02" db="EMBL/GenBank/DDBJ databases">
        <title>Genome sequencing of the rare red list fungi Bondarzewia mesenterica.</title>
        <authorList>
            <person name="Buettner E."/>
            <person name="Kellner H."/>
        </authorList>
    </citation>
    <scope>NUCLEOTIDE SEQUENCE [LARGE SCALE GENOMIC DNA]</scope>
    <source>
        <strain evidence="2 3">DSM 108281</strain>
    </source>
</reference>
<dbReference type="AlphaFoldDB" id="A0A4S4LY98"/>
<keyword evidence="1" id="KW-0472">Membrane</keyword>
<organism evidence="2 3">
    <name type="scientific">Bondarzewia mesenterica</name>
    <dbReference type="NCBI Taxonomy" id="1095465"/>
    <lineage>
        <taxon>Eukaryota</taxon>
        <taxon>Fungi</taxon>
        <taxon>Dikarya</taxon>
        <taxon>Basidiomycota</taxon>
        <taxon>Agaricomycotina</taxon>
        <taxon>Agaricomycetes</taxon>
        <taxon>Russulales</taxon>
        <taxon>Bondarzewiaceae</taxon>
        <taxon>Bondarzewia</taxon>
    </lineage>
</organism>
<feature type="transmembrane region" description="Helical" evidence="1">
    <location>
        <begin position="171"/>
        <end position="189"/>
    </location>
</feature>
<dbReference type="PANTHER" id="PTHR43550:SF3">
    <property type="entry name" value="3-KETODIHYDROSPHINGOSINE REDUCTASE"/>
    <property type="match status" value="1"/>
</dbReference>
<sequence length="337" mass="36985">MPITIAAYRVRGDSSPDLPGHILTDLSQPQPLSRHCYITGGSAGLGLALAILLTKQGADVSIVARNEEQLEKALAQMEAARVNPNQVLRAYSYELNSASAARDSLEVACVPHGGQCPDAVFLCAGKATPAFFIEQDEETMRKGMDSTYWVAAWSALAASQRLVRDHRKGKIVFVSSVLGYMSMVGWSLYSPGKFAIRGLAESLRQELLLYSIDVHIYFPGTMFSPGYEEENKIKPKLVRELEGTDEGVTPEKAAEGLYIGVRRGDFHITDTLLCDFFRTNTRGSTPYNKNLLKDVIPGLVGWVGLPIWRRGVDATVVAHRKEHAEYLTSKGLIPAQT</sequence>
<evidence type="ECO:0000313" key="3">
    <source>
        <dbReference type="Proteomes" id="UP000310158"/>
    </source>
</evidence>
<dbReference type="EMBL" id="SGPL01000213">
    <property type="protein sequence ID" value="THH15370.1"/>
    <property type="molecule type" value="Genomic_DNA"/>
</dbReference>
<protein>
    <recommendedName>
        <fullName evidence="4">Oxidoreductase</fullName>
    </recommendedName>
</protein>